<dbReference type="SMART" id="SM00881">
    <property type="entry name" value="CoA_binding"/>
    <property type="match status" value="1"/>
</dbReference>
<evidence type="ECO:0000313" key="2">
    <source>
        <dbReference type="EMBL" id="MBP1041695.1"/>
    </source>
</evidence>
<evidence type="ECO:0000259" key="1">
    <source>
        <dbReference type="SMART" id="SM00881"/>
    </source>
</evidence>
<evidence type="ECO:0000313" key="3">
    <source>
        <dbReference type="Proteomes" id="UP000674938"/>
    </source>
</evidence>
<dbReference type="InterPro" id="IPR036291">
    <property type="entry name" value="NAD(P)-bd_dom_sf"/>
</dbReference>
<gene>
    <name evidence="2" type="ORF">I6N95_11815</name>
</gene>
<dbReference type="Pfam" id="PF13380">
    <property type="entry name" value="CoA_binding_2"/>
    <property type="match status" value="1"/>
</dbReference>
<keyword evidence="3" id="KW-1185">Reference proteome</keyword>
<dbReference type="PANTHER" id="PTHR33303:SF2">
    <property type="entry name" value="COA-BINDING DOMAIN-CONTAINING PROTEIN"/>
    <property type="match status" value="1"/>
</dbReference>
<dbReference type="SUPFAM" id="SSF51735">
    <property type="entry name" value="NAD(P)-binding Rossmann-fold domains"/>
    <property type="match status" value="1"/>
</dbReference>
<protein>
    <submittedName>
        <fullName evidence="2">CoA-binding protein</fullName>
    </submittedName>
</protein>
<dbReference type="RefSeq" id="WP_209528018.1">
    <property type="nucleotide sequence ID" value="NZ_JAEEGA010000007.1"/>
</dbReference>
<comment type="caution">
    <text evidence="2">The sequence shown here is derived from an EMBL/GenBank/DDBJ whole genome shotgun (WGS) entry which is preliminary data.</text>
</comment>
<dbReference type="PANTHER" id="PTHR33303">
    <property type="entry name" value="CYTOPLASMIC PROTEIN-RELATED"/>
    <property type="match status" value="1"/>
</dbReference>
<feature type="domain" description="CoA-binding" evidence="1">
    <location>
        <begin position="15"/>
        <end position="109"/>
    </location>
</feature>
<sequence>MGFINPDQETIFNYLKEAKRIAVFGLSNNPDRTSYQIAEDLQRRGYEIIPVNPTLAGQEILKEKVYATLMDVPGKIDIVDVFRRSEYLADVAREFIQTDAKVFWAQLELESQEAASVLANAGRNDVIMNRCIAIELRLLDAR</sequence>
<dbReference type="EMBL" id="JAEEGA010000007">
    <property type="protein sequence ID" value="MBP1041695.1"/>
    <property type="molecule type" value="Genomic_DNA"/>
</dbReference>
<name>A0A940PBG8_9ENTE</name>
<organism evidence="2 3">
    <name type="scientific">Vagococcus allomyrinae</name>
    <dbReference type="NCBI Taxonomy" id="2794353"/>
    <lineage>
        <taxon>Bacteria</taxon>
        <taxon>Bacillati</taxon>
        <taxon>Bacillota</taxon>
        <taxon>Bacilli</taxon>
        <taxon>Lactobacillales</taxon>
        <taxon>Enterococcaceae</taxon>
        <taxon>Vagococcus</taxon>
    </lineage>
</organism>
<dbReference type="Proteomes" id="UP000674938">
    <property type="component" value="Unassembled WGS sequence"/>
</dbReference>
<proteinExistence type="predicted"/>
<dbReference type="Gene3D" id="3.40.50.720">
    <property type="entry name" value="NAD(P)-binding Rossmann-like Domain"/>
    <property type="match status" value="1"/>
</dbReference>
<dbReference type="AlphaFoldDB" id="A0A940PBG8"/>
<reference evidence="2" key="1">
    <citation type="submission" date="2020-12" db="EMBL/GenBank/DDBJ databases">
        <title>Vagococcus allomyrinae sp. nov. and Enterococcus lavae sp. nov., isolated from the larvae of Allomyrina dichotoma.</title>
        <authorList>
            <person name="Lee S.D."/>
        </authorList>
    </citation>
    <scope>NUCLEOTIDE SEQUENCE</scope>
    <source>
        <strain evidence="2">BWB3-3</strain>
    </source>
</reference>
<accession>A0A940PBG8</accession>
<dbReference type="InterPro" id="IPR003781">
    <property type="entry name" value="CoA-bd"/>
</dbReference>